<keyword evidence="2" id="KW-1185">Reference proteome</keyword>
<evidence type="ECO:0000313" key="2">
    <source>
        <dbReference type="Proteomes" id="UP000245391"/>
    </source>
</evidence>
<accession>A0A317EXE7</accession>
<dbReference type="Proteomes" id="UP000245391">
    <property type="component" value="Unassembled WGS sequence"/>
</dbReference>
<dbReference type="EMBL" id="QGNY01000007">
    <property type="protein sequence ID" value="PWS30409.1"/>
    <property type="molecule type" value="Genomic_DNA"/>
</dbReference>
<dbReference type="AlphaFoldDB" id="A0A317EXE7"/>
<organism evidence="1 2">
    <name type="scientific">Pedobacter paludis</name>
    <dbReference type="NCBI Taxonomy" id="2203212"/>
    <lineage>
        <taxon>Bacteria</taxon>
        <taxon>Pseudomonadati</taxon>
        <taxon>Bacteroidota</taxon>
        <taxon>Sphingobacteriia</taxon>
        <taxon>Sphingobacteriales</taxon>
        <taxon>Sphingobacteriaceae</taxon>
        <taxon>Pedobacter</taxon>
    </lineage>
</organism>
<sequence>MGNIRFLVFLGICKRYFQNEFFYPNPFSILLQSQLMMICLIRAWPTAVLISPSRIKILQIIRKQQPNALGKFIQLDVAELVIDFSTITFFYPIGRFNQ</sequence>
<proteinExistence type="predicted"/>
<protein>
    <submittedName>
        <fullName evidence="1">Uncharacterized protein</fullName>
    </submittedName>
</protein>
<reference evidence="2" key="1">
    <citation type="submission" date="2018-05" db="EMBL/GenBank/DDBJ databases">
        <title>Pedobacter paludis sp. nov., isolated from wetland soil.</title>
        <authorList>
            <person name="Zhang Y."/>
        </authorList>
    </citation>
    <scope>NUCLEOTIDE SEQUENCE [LARGE SCALE GENOMIC DNA]</scope>
    <source>
        <strain evidence="2">R-8</strain>
    </source>
</reference>
<comment type="caution">
    <text evidence="1">The sequence shown here is derived from an EMBL/GenBank/DDBJ whole genome shotgun (WGS) entry which is preliminary data.</text>
</comment>
<evidence type="ECO:0000313" key="1">
    <source>
        <dbReference type="EMBL" id="PWS30409.1"/>
    </source>
</evidence>
<gene>
    <name evidence="1" type="ORF">DF947_18470</name>
</gene>
<name>A0A317EXE7_9SPHI</name>